<evidence type="ECO:0000256" key="1">
    <source>
        <dbReference type="SAM" id="MobiDB-lite"/>
    </source>
</evidence>
<keyword evidence="3" id="KW-1185">Reference proteome</keyword>
<dbReference type="AlphaFoldDB" id="A0A7C8MSK7"/>
<protein>
    <recommendedName>
        <fullName evidence="4">NADH dehydrogenase [ubiquinone] 1 alpha subcomplex assembly factor 3</fullName>
    </recommendedName>
</protein>
<dbReference type="GO" id="GO:0005743">
    <property type="term" value="C:mitochondrial inner membrane"/>
    <property type="evidence" value="ECO:0007669"/>
    <property type="project" value="TreeGrafter"/>
</dbReference>
<dbReference type="EMBL" id="JAADJZ010000004">
    <property type="protein sequence ID" value="KAF2875964.1"/>
    <property type="molecule type" value="Genomic_DNA"/>
</dbReference>
<sequence length="242" mass="26299">MERTLPAAARSLSKVLNPTARRFLACRRTPLRPIAACPPPHGPSHRQLHGTAIRKHASPPPKSRDRGPASTEDTQTDFGALDVLRNTTTPATAIDACMHNGFALNNQTRILGSGVLLVGGEAFRWRPWLDERRTEGTVADGAVGDDAMTGRLKNAKGLWEVHHGAWGILDLVWPKPDLLIIGTGPQVTPIAPAVRRYLNDLGIRLEIQDTRNAAAQFNLLATERGVHQVAAALIPLGWKEGR</sequence>
<dbReference type="SUPFAM" id="SSF64076">
    <property type="entry name" value="MTH938-like"/>
    <property type="match status" value="1"/>
</dbReference>
<dbReference type="InterPro" id="IPR007523">
    <property type="entry name" value="NDUFAF3/AAMDC"/>
</dbReference>
<gene>
    <name evidence="2" type="ORF">BDV95DRAFT_484929</name>
</gene>
<reference evidence="2 3" key="1">
    <citation type="submission" date="2020-01" db="EMBL/GenBank/DDBJ databases">
        <authorList>
            <consortium name="DOE Joint Genome Institute"/>
            <person name="Haridas S."/>
            <person name="Albert R."/>
            <person name="Binder M."/>
            <person name="Bloem J."/>
            <person name="Labutti K."/>
            <person name="Salamov A."/>
            <person name="Andreopoulos B."/>
            <person name="Baker S.E."/>
            <person name="Barry K."/>
            <person name="Bills G."/>
            <person name="Bluhm B.H."/>
            <person name="Cannon C."/>
            <person name="Castanera R."/>
            <person name="Culley D.E."/>
            <person name="Daum C."/>
            <person name="Ezra D."/>
            <person name="Gonzalez J.B."/>
            <person name="Henrissat B."/>
            <person name="Kuo A."/>
            <person name="Liang C."/>
            <person name="Lipzen A."/>
            <person name="Lutzoni F."/>
            <person name="Magnuson J."/>
            <person name="Mondo S."/>
            <person name="Nolan M."/>
            <person name="Ohm R."/>
            <person name="Pangilinan J."/>
            <person name="Park H.-J.H."/>
            <person name="Ramirez L."/>
            <person name="Alfaro M."/>
            <person name="Sun H."/>
            <person name="Tritt A."/>
            <person name="Yoshinaga Y."/>
            <person name="Zwiers L.-H.L."/>
            <person name="Turgeon B.G."/>
            <person name="Goodwin S.B."/>
            <person name="Spatafora J.W."/>
            <person name="Crous P.W."/>
            <person name="Grigoriev I.V."/>
        </authorList>
    </citation>
    <scope>NUCLEOTIDE SEQUENCE [LARGE SCALE GENOMIC DNA]</scope>
    <source>
        <strain evidence="2 3">CBS 611.86</strain>
    </source>
</reference>
<dbReference type="OrthoDB" id="20681at2759"/>
<proteinExistence type="predicted"/>
<evidence type="ECO:0000313" key="2">
    <source>
        <dbReference type="EMBL" id="KAF2875964.1"/>
    </source>
</evidence>
<dbReference type="Pfam" id="PF04430">
    <property type="entry name" value="DUF498"/>
    <property type="match status" value="1"/>
</dbReference>
<dbReference type="Proteomes" id="UP000481861">
    <property type="component" value="Unassembled WGS sequence"/>
</dbReference>
<name>A0A7C8MSK7_9PLEO</name>
<accession>A0A7C8MSK7</accession>
<organism evidence="2 3">
    <name type="scientific">Massariosphaeria phaeospora</name>
    <dbReference type="NCBI Taxonomy" id="100035"/>
    <lineage>
        <taxon>Eukaryota</taxon>
        <taxon>Fungi</taxon>
        <taxon>Dikarya</taxon>
        <taxon>Ascomycota</taxon>
        <taxon>Pezizomycotina</taxon>
        <taxon>Dothideomycetes</taxon>
        <taxon>Pleosporomycetidae</taxon>
        <taxon>Pleosporales</taxon>
        <taxon>Pleosporales incertae sedis</taxon>
        <taxon>Massariosphaeria</taxon>
    </lineage>
</organism>
<dbReference type="InterPro" id="IPR036748">
    <property type="entry name" value="MTH938-like_sf"/>
</dbReference>
<evidence type="ECO:0008006" key="4">
    <source>
        <dbReference type="Google" id="ProtNLM"/>
    </source>
</evidence>
<feature type="region of interest" description="Disordered" evidence="1">
    <location>
        <begin position="34"/>
        <end position="76"/>
    </location>
</feature>
<dbReference type="GO" id="GO:0032981">
    <property type="term" value="P:mitochondrial respiratory chain complex I assembly"/>
    <property type="evidence" value="ECO:0007669"/>
    <property type="project" value="TreeGrafter"/>
</dbReference>
<dbReference type="PANTHER" id="PTHR21192">
    <property type="entry name" value="NUCLEAR PROTEIN E3-3"/>
    <property type="match status" value="1"/>
</dbReference>
<comment type="caution">
    <text evidence="2">The sequence shown here is derived from an EMBL/GenBank/DDBJ whole genome shotgun (WGS) entry which is preliminary data.</text>
</comment>
<feature type="compositionally biased region" description="Basic residues" evidence="1">
    <location>
        <begin position="43"/>
        <end position="57"/>
    </location>
</feature>
<evidence type="ECO:0000313" key="3">
    <source>
        <dbReference type="Proteomes" id="UP000481861"/>
    </source>
</evidence>
<dbReference type="Gene3D" id="3.40.1230.10">
    <property type="entry name" value="MTH938-like"/>
    <property type="match status" value="1"/>
</dbReference>
<dbReference type="PANTHER" id="PTHR21192:SF2">
    <property type="entry name" value="NADH DEHYDROGENASE [UBIQUINONE] 1 ALPHA SUBCOMPLEX ASSEMBLY FACTOR 3"/>
    <property type="match status" value="1"/>
</dbReference>